<dbReference type="InterPro" id="IPR035994">
    <property type="entry name" value="Nucleoside_phosphorylase_sf"/>
</dbReference>
<organism evidence="1 2">
    <name type="scientific">Talaromyces stipitatus (strain ATCC 10500 / CBS 375.48 / QM 6759 / NRRL 1006)</name>
    <name type="common">Penicillium stipitatum</name>
    <dbReference type="NCBI Taxonomy" id="441959"/>
    <lineage>
        <taxon>Eukaryota</taxon>
        <taxon>Fungi</taxon>
        <taxon>Dikarya</taxon>
        <taxon>Ascomycota</taxon>
        <taxon>Pezizomycotina</taxon>
        <taxon>Eurotiomycetes</taxon>
        <taxon>Eurotiomycetidae</taxon>
        <taxon>Eurotiales</taxon>
        <taxon>Trichocomaceae</taxon>
        <taxon>Talaromyces</taxon>
        <taxon>Talaromyces sect. Talaromyces</taxon>
    </lineage>
</organism>
<reference evidence="2" key="1">
    <citation type="journal article" date="2015" name="Genome Announc.">
        <title>Genome sequence of the AIDS-associated pathogen Penicillium marneffei (ATCC18224) and its near taxonomic relative Talaromyces stipitatus (ATCC10500).</title>
        <authorList>
            <person name="Nierman W.C."/>
            <person name="Fedorova-Abrams N.D."/>
            <person name="Andrianopoulos A."/>
        </authorList>
    </citation>
    <scope>NUCLEOTIDE SEQUENCE [LARGE SCALE GENOMIC DNA]</scope>
    <source>
        <strain evidence="2">ATCC 10500 / CBS 375.48 / QM 6759 / NRRL 1006</strain>
    </source>
</reference>
<dbReference type="SUPFAM" id="SSF53167">
    <property type="entry name" value="Purine and uridine phosphorylases"/>
    <property type="match status" value="1"/>
</dbReference>
<dbReference type="OrthoDB" id="1658288at2759"/>
<evidence type="ECO:0008006" key="3">
    <source>
        <dbReference type="Google" id="ProtNLM"/>
    </source>
</evidence>
<gene>
    <name evidence="1" type="ORF">TSTA_037740</name>
</gene>
<dbReference type="PANTHER" id="PTHR46082:SF11">
    <property type="entry name" value="AAA+ ATPASE DOMAIN-CONTAINING PROTEIN-RELATED"/>
    <property type="match status" value="1"/>
</dbReference>
<proteinExistence type="predicted"/>
<dbReference type="VEuPathDB" id="FungiDB:TSTA_037740"/>
<dbReference type="PANTHER" id="PTHR46082">
    <property type="entry name" value="ATP/GTP-BINDING PROTEIN-RELATED"/>
    <property type="match status" value="1"/>
</dbReference>
<dbReference type="eggNOG" id="ENOG502SM3D">
    <property type="taxonomic scope" value="Eukaryota"/>
</dbReference>
<evidence type="ECO:0000313" key="2">
    <source>
        <dbReference type="Proteomes" id="UP000001745"/>
    </source>
</evidence>
<dbReference type="OMA" id="KRVRVWY"/>
<name>B8M8P3_TALSN</name>
<sequence length="341" mass="37640">MALDPSLYTVAWIAPIEIEARAALHSLDNYHEGQFPWSYGYDYLFHAGDINGHNVIIATLPGKQYGTGSAAALASQVKTFFPNIQFGLLVGVAAGLPNLAQSPPYDIRLGDVLVGFPDGESAGVIPYDLGKETKDGFQLLNCGYDLPKTESIVMSAIGNIKIQSPDDTDIVLEFYKDIQDKRHESGTFLDLGQDRDQLYTVDEDGVERVAERERRPDSKRVRVWYGPIGSGEKVVKTAEKRNELRDKYNVIGLEMEAAGVMTQIAVGVIRGVCDYGDEHKNKEWQPYAAAMAAAYAKAILYRILPGRALVHYQLQAMAMIGYIRGSQKPSKVSTLEVNYTP</sequence>
<dbReference type="InParanoid" id="B8M8P3"/>
<dbReference type="GO" id="GO:0003824">
    <property type="term" value="F:catalytic activity"/>
    <property type="evidence" value="ECO:0007669"/>
    <property type="project" value="InterPro"/>
</dbReference>
<dbReference type="EMBL" id="EQ962654">
    <property type="protein sequence ID" value="EED20556.1"/>
    <property type="molecule type" value="Genomic_DNA"/>
</dbReference>
<dbReference type="Gene3D" id="3.40.50.1580">
    <property type="entry name" value="Nucleoside phosphorylase domain"/>
    <property type="match status" value="1"/>
</dbReference>
<dbReference type="GO" id="GO:0009116">
    <property type="term" value="P:nucleoside metabolic process"/>
    <property type="evidence" value="ECO:0007669"/>
    <property type="project" value="InterPro"/>
</dbReference>
<dbReference type="GeneID" id="8102150"/>
<evidence type="ECO:0000313" key="1">
    <source>
        <dbReference type="EMBL" id="EED20556.1"/>
    </source>
</evidence>
<dbReference type="PhylomeDB" id="B8M8P3"/>
<dbReference type="STRING" id="441959.B8M8P3"/>
<accession>B8M8P3</accession>
<dbReference type="RefSeq" id="XP_002480990.1">
    <property type="nucleotide sequence ID" value="XM_002480945.1"/>
</dbReference>
<dbReference type="HOGENOM" id="CLU_000288_34_22_1"/>
<protein>
    <recommendedName>
        <fullName evidence="3">Nucleoside phosphorylase domain-containing protein</fullName>
    </recommendedName>
</protein>
<dbReference type="InterPro" id="IPR053137">
    <property type="entry name" value="NLR-like"/>
</dbReference>
<keyword evidence="2" id="KW-1185">Reference proteome</keyword>
<dbReference type="Proteomes" id="UP000001745">
    <property type="component" value="Unassembled WGS sequence"/>
</dbReference>
<dbReference type="AlphaFoldDB" id="B8M8P3"/>